<dbReference type="RefSeq" id="WP_344668699.1">
    <property type="nucleotide sequence ID" value="NZ_BAAAQN010000038.1"/>
</dbReference>
<feature type="signal peptide" evidence="1">
    <location>
        <begin position="1"/>
        <end position="26"/>
    </location>
</feature>
<name>A0ABN2UYH2_9ACTN</name>
<proteinExistence type="predicted"/>
<evidence type="ECO:0008006" key="4">
    <source>
        <dbReference type="Google" id="ProtNLM"/>
    </source>
</evidence>
<sequence>MIRRLTVVAALVGGTLTALPTAPAQAVSTCRLNSECVTTYYTNVSRTQIVGQITVFCDGSTSEWGTLRGFPVVQNVPCGGPALRTGS</sequence>
<protein>
    <recommendedName>
        <fullName evidence="4">Secreted protein</fullName>
    </recommendedName>
</protein>
<dbReference type="Proteomes" id="UP001500751">
    <property type="component" value="Unassembled WGS sequence"/>
</dbReference>
<accession>A0ABN2UYH2</accession>
<gene>
    <name evidence="2" type="ORF">GCM10009839_56530</name>
</gene>
<dbReference type="Pfam" id="PF19806">
    <property type="entry name" value="DUF6289"/>
    <property type="match status" value="1"/>
</dbReference>
<dbReference type="EMBL" id="BAAAQN010000038">
    <property type="protein sequence ID" value="GAA2045269.1"/>
    <property type="molecule type" value="Genomic_DNA"/>
</dbReference>
<evidence type="ECO:0000256" key="1">
    <source>
        <dbReference type="SAM" id="SignalP"/>
    </source>
</evidence>
<organism evidence="2 3">
    <name type="scientific">Catenulispora yoronensis</name>
    <dbReference type="NCBI Taxonomy" id="450799"/>
    <lineage>
        <taxon>Bacteria</taxon>
        <taxon>Bacillati</taxon>
        <taxon>Actinomycetota</taxon>
        <taxon>Actinomycetes</taxon>
        <taxon>Catenulisporales</taxon>
        <taxon>Catenulisporaceae</taxon>
        <taxon>Catenulispora</taxon>
    </lineage>
</organism>
<keyword evidence="1" id="KW-0732">Signal</keyword>
<comment type="caution">
    <text evidence="2">The sequence shown here is derived from an EMBL/GenBank/DDBJ whole genome shotgun (WGS) entry which is preliminary data.</text>
</comment>
<keyword evidence="3" id="KW-1185">Reference proteome</keyword>
<evidence type="ECO:0000313" key="3">
    <source>
        <dbReference type="Proteomes" id="UP001500751"/>
    </source>
</evidence>
<evidence type="ECO:0000313" key="2">
    <source>
        <dbReference type="EMBL" id="GAA2045269.1"/>
    </source>
</evidence>
<feature type="chain" id="PRO_5045704935" description="Secreted protein" evidence="1">
    <location>
        <begin position="27"/>
        <end position="87"/>
    </location>
</feature>
<dbReference type="InterPro" id="IPR046256">
    <property type="entry name" value="DUF6289"/>
</dbReference>
<reference evidence="2 3" key="1">
    <citation type="journal article" date="2019" name="Int. J. Syst. Evol. Microbiol.">
        <title>The Global Catalogue of Microorganisms (GCM) 10K type strain sequencing project: providing services to taxonomists for standard genome sequencing and annotation.</title>
        <authorList>
            <consortium name="The Broad Institute Genomics Platform"/>
            <consortium name="The Broad Institute Genome Sequencing Center for Infectious Disease"/>
            <person name="Wu L."/>
            <person name="Ma J."/>
        </authorList>
    </citation>
    <scope>NUCLEOTIDE SEQUENCE [LARGE SCALE GENOMIC DNA]</scope>
    <source>
        <strain evidence="2 3">JCM 16014</strain>
    </source>
</reference>